<evidence type="ECO:0000256" key="4">
    <source>
        <dbReference type="ARBA" id="ARBA00022679"/>
    </source>
</evidence>
<name>A0ABT3ZPQ1_9BURK</name>
<keyword evidence="4 9" id="KW-0808">Transferase</keyword>
<keyword evidence="3" id="KW-0328">Glycosyltransferase</keyword>
<comment type="caution">
    <text evidence="9">The sequence shown here is derived from an EMBL/GenBank/DDBJ whole genome shotgun (WGS) entry which is preliminary data.</text>
</comment>
<evidence type="ECO:0000313" key="10">
    <source>
        <dbReference type="Proteomes" id="UP001082899"/>
    </source>
</evidence>
<gene>
    <name evidence="9" type="ORF">OVY01_15125</name>
</gene>
<dbReference type="EMBL" id="JAPMXC010000005">
    <property type="protein sequence ID" value="MCY0388521.1"/>
    <property type="molecule type" value="Genomic_DNA"/>
</dbReference>
<proteinExistence type="predicted"/>
<evidence type="ECO:0000256" key="7">
    <source>
        <dbReference type="ARBA" id="ARBA00023136"/>
    </source>
</evidence>
<keyword evidence="7 8" id="KW-0472">Membrane</keyword>
<accession>A0ABT3ZPQ1</accession>
<keyword evidence="2" id="KW-1003">Cell membrane</keyword>
<dbReference type="PANTHER" id="PTHR33908:SF11">
    <property type="entry name" value="MEMBRANE PROTEIN"/>
    <property type="match status" value="1"/>
</dbReference>
<keyword evidence="6 8" id="KW-1133">Transmembrane helix</keyword>
<feature type="transmembrane region" description="Helical" evidence="8">
    <location>
        <begin position="161"/>
        <end position="181"/>
    </location>
</feature>
<feature type="transmembrane region" description="Helical" evidence="8">
    <location>
        <begin position="104"/>
        <end position="124"/>
    </location>
</feature>
<sequence length="604" mass="65117">MRMPFSAPGHAPLGTGEAGRISRLALGLAAMMYLLPGILGHEPWKQDETYTFGIIDHILKTGEWLVPMNAGQPFMEKPPLYMWVSSLFAYLFQPLLPPHDGARLASVLFGALALAFGTSAARSANANARANAPVVVGTVALMAGSLVLVKHLHDLFSDVALLAGSAIALASLMRVVAAGGASDTPTGPRRTGPSRTDSCALGIGIGIALMSKGVFIPAVFAALVTVLPLVHPPCRRRRYFSALALALLVSLPFLLIWPALLYRASPTLFMTWFWDNNVGRFLGFSVPELGSENARGFVVQALLTSGFPAGPLALASLALGGWRRLREPAYLIATLFLAIGLAVLSVSATARQLYLLPFMLPAAILAADAVARLPQTLATGWDWISRALFGAAAILVWAAWFIMRQPVETHSPLGFAARWLPLDYVLPLQPVAVLAAVVLTLAWMGCVAMLSAHGRWRGVLSWFAGVTLVWGLLTTLLLPWLDRGKSYGPVFRALGAALQHDWRTDDCMASVHLGESEAPMLYYFTRIPHRPVAGKAATPVSCRWMIVQGRQSQAQVSPTQWASYWRGARQGDTREQLVVYRALPGRQVHRPAVGQRLDAAPAAP</sequence>
<feature type="transmembrane region" description="Helical" evidence="8">
    <location>
        <begin position="459"/>
        <end position="481"/>
    </location>
</feature>
<comment type="subcellular location">
    <subcellularLocation>
        <location evidence="1">Cell membrane</location>
        <topology evidence="1">Multi-pass membrane protein</topology>
    </subcellularLocation>
</comment>
<evidence type="ECO:0000256" key="5">
    <source>
        <dbReference type="ARBA" id="ARBA00022692"/>
    </source>
</evidence>
<dbReference type="Proteomes" id="UP001082899">
    <property type="component" value="Unassembled WGS sequence"/>
</dbReference>
<evidence type="ECO:0000313" key="9">
    <source>
        <dbReference type="EMBL" id="MCY0388521.1"/>
    </source>
</evidence>
<feature type="transmembrane region" description="Helical" evidence="8">
    <location>
        <begin position="239"/>
        <end position="260"/>
    </location>
</feature>
<evidence type="ECO:0000256" key="1">
    <source>
        <dbReference type="ARBA" id="ARBA00004651"/>
    </source>
</evidence>
<feature type="transmembrane region" description="Helical" evidence="8">
    <location>
        <begin position="383"/>
        <end position="403"/>
    </location>
</feature>
<evidence type="ECO:0000256" key="2">
    <source>
        <dbReference type="ARBA" id="ARBA00022475"/>
    </source>
</evidence>
<feature type="transmembrane region" description="Helical" evidence="8">
    <location>
        <begin position="431"/>
        <end position="452"/>
    </location>
</feature>
<feature type="transmembrane region" description="Helical" evidence="8">
    <location>
        <begin position="354"/>
        <end position="371"/>
    </location>
</feature>
<keyword evidence="5 8" id="KW-0812">Transmembrane</keyword>
<reference evidence="9" key="1">
    <citation type="submission" date="2022-11" db="EMBL/GenBank/DDBJ databases">
        <title>Robbsia betulipollinis sp. nov., isolated from pollen of birch (Betula pendula).</title>
        <authorList>
            <person name="Shi H."/>
            <person name="Ambika Manirajan B."/>
            <person name="Ratering S."/>
            <person name="Geissler-Plaum R."/>
            <person name="Schnell S."/>
        </authorList>
    </citation>
    <scope>NUCLEOTIDE SEQUENCE</scope>
    <source>
        <strain evidence="9">Bb-Pol-6</strain>
    </source>
</reference>
<feature type="transmembrane region" description="Helical" evidence="8">
    <location>
        <begin position="21"/>
        <end position="39"/>
    </location>
</feature>
<evidence type="ECO:0000256" key="6">
    <source>
        <dbReference type="ARBA" id="ARBA00022989"/>
    </source>
</evidence>
<keyword evidence="10" id="KW-1185">Reference proteome</keyword>
<feature type="transmembrane region" description="Helical" evidence="8">
    <location>
        <begin position="329"/>
        <end position="348"/>
    </location>
</feature>
<feature type="transmembrane region" description="Helical" evidence="8">
    <location>
        <begin position="130"/>
        <end position="149"/>
    </location>
</feature>
<protein>
    <submittedName>
        <fullName evidence="9">Glycosyl transferase</fullName>
    </submittedName>
</protein>
<evidence type="ECO:0000256" key="3">
    <source>
        <dbReference type="ARBA" id="ARBA00022676"/>
    </source>
</evidence>
<dbReference type="InterPro" id="IPR050297">
    <property type="entry name" value="LipidA_mod_glycosyltrf_83"/>
</dbReference>
<organism evidence="9 10">
    <name type="scientific">Robbsia betulipollinis</name>
    <dbReference type="NCBI Taxonomy" id="2981849"/>
    <lineage>
        <taxon>Bacteria</taxon>
        <taxon>Pseudomonadati</taxon>
        <taxon>Pseudomonadota</taxon>
        <taxon>Betaproteobacteria</taxon>
        <taxon>Burkholderiales</taxon>
        <taxon>Burkholderiaceae</taxon>
        <taxon>Robbsia</taxon>
    </lineage>
</organism>
<evidence type="ECO:0000256" key="8">
    <source>
        <dbReference type="SAM" id="Phobius"/>
    </source>
</evidence>
<dbReference type="GO" id="GO:0016740">
    <property type="term" value="F:transferase activity"/>
    <property type="evidence" value="ECO:0007669"/>
    <property type="project" value="UniProtKB-KW"/>
</dbReference>
<feature type="transmembrane region" description="Helical" evidence="8">
    <location>
        <begin position="201"/>
        <end position="227"/>
    </location>
</feature>
<dbReference type="PANTHER" id="PTHR33908">
    <property type="entry name" value="MANNOSYLTRANSFERASE YKCB-RELATED"/>
    <property type="match status" value="1"/>
</dbReference>